<accession>A0ACC2P864</accession>
<name>A0ACC2P864_9HYME</name>
<protein>
    <submittedName>
        <fullName evidence="1">Uncharacterized protein</fullName>
    </submittedName>
</protein>
<evidence type="ECO:0000313" key="2">
    <source>
        <dbReference type="Proteomes" id="UP001239111"/>
    </source>
</evidence>
<organism evidence="1 2">
    <name type="scientific">Eretmocerus hayati</name>
    <dbReference type="NCBI Taxonomy" id="131215"/>
    <lineage>
        <taxon>Eukaryota</taxon>
        <taxon>Metazoa</taxon>
        <taxon>Ecdysozoa</taxon>
        <taxon>Arthropoda</taxon>
        <taxon>Hexapoda</taxon>
        <taxon>Insecta</taxon>
        <taxon>Pterygota</taxon>
        <taxon>Neoptera</taxon>
        <taxon>Endopterygota</taxon>
        <taxon>Hymenoptera</taxon>
        <taxon>Apocrita</taxon>
        <taxon>Proctotrupomorpha</taxon>
        <taxon>Chalcidoidea</taxon>
        <taxon>Aphelinidae</taxon>
        <taxon>Aphelininae</taxon>
        <taxon>Eretmocerus</taxon>
    </lineage>
</organism>
<reference evidence="1" key="1">
    <citation type="submission" date="2023-04" db="EMBL/GenBank/DDBJ databases">
        <title>A chromosome-level genome assembly of the parasitoid wasp Eretmocerus hayati.</title>
        <authorList>
            <person name="Zhong Y."/>
            <person name="Liu S."/>
            <person name="Liu Y."/>
        </authorList>
    </citation>
    <scope>NUCLEOTIDE SEQUENCE</scope>
    <source>
        <strain evidence="1">ZJU_SS_LIU_2023</strain>
    </source>
</reference>
<evidence type="ECO:0000313" key="1">
    <source>
        <dbReference type="EMBL" id="KAJ8679171.1"/>
    </source>
</evidence>
<dbReference type="EMBL" id="CM056742">
    <property type="protein sequence ID" value="KAJ8679171.1"/>
    <property type="molecule type" value="Genomic_DNA"/>
</dbReference>
<proteinExistence type="predicted"/>
<dbReference type="Proteomes" id="UP001239111">
    <property type="component" value="Chromosome 2"/>
</dbReference>
<comment type="caution">
    <text evidence="1">The sequence shown here is derived from an EMBL/GenBank/DDBJ whole genome shotgun (WGS) entry which is preliminary data.</text>
</comment>
<keyword evidence="2" id="KW-1185">Reference proteome</keyword>
<gene>
    <name evidence="1" type="ORF">QAD02_014958</name>
</gene>
<sequence>MNMYASIGYLEGPRLDEKDIVPLSQFPHNFKDNSFNPKKKYPLTYGSDDKGDPIVFKVRIYAISDSKADLEKESTSRKRGLPSKFLETDIDTAEDELSGSESQTKSNEQNYLLSKRVKSCSVALGTSDKVLSIGLHKAQSFLAGGMNKDAELNDKDSLPLTYDEQVTSKPEDNTQVANNEKMKKLVNEQRANKEKMKELQAENEKLRKDLGREKQNKRELKDKYIKIKQEFQTVTDLNRNLQQQILDRFSEQDTIAEQMKNTKEVTVQDNYPPIGYIRPQTKMLHLGDSLFIHSDTYHDVASTSKPFVFVGNILVKLFSIAELKAGTITGKPSNKTIARLAKLQKENKKKEAEKLQRRIDSIVQLDKQKLLTCRKAYELWLRNKCAQENTESSQGDTGSTQLNFPVELNNFDAYVTRKVSNLKSPPRRQKGSSQAPNSRQSSEDRDIVDGQQQEDQLTLPLNPNGEPPHDPLAIPSVSNERLTDDSLTPPPGSNGSNQSLVHVGIVCDLPSEQEMQETDPGDVSGSDEMIEDEKLSDIDTDSDL</sequence>